<dbReference type="AlphaFoldDB" id="A0A835Z622"/>
<keyword evidence="2" id="KW-1185">Reference proteome</keyword>
<comment type="caution">
    <text evidence="1">The sequence shown here is derived from an EMBL/GenBank/DDBJ whole genome shotgun (WGS) entry which is preliminary data.</text>
</comment>
<dbReference type="Proteomes" id="UP000664859">
    <property type="component" value="Unassembled WGS sequence"/>
</dbReference>
<name>A0A835Z622_9STRA</name>
<proteinExistence type="predicted"/>
<protein>
    <submittedName>
        <fullName evidence="1">Uncharacterized protein</fullName>
    </submittedName>
</protein>
<evidence type="ECO:0000313" key="2">
    <source>
        <dbReference type="Proteomes" id="UP000664859"/>
    </source>
</evidence>
<reference evidence="1" key="1">
    <citation type="submission" date="2021-02" db="EMBL/GenBank/DDBJ databases">
        <title>First Annotated Genome of the Yellow-green Alga Tribonema minus.</title>
        <authorList>
            <person name="Mahan K.M."/>
        </authorList>
    </citation>
    <scope>NUCLEOTIDE SEQUENCE</scope>
    <source>
        <strain evidence="1">UTEX B ZZ1240</strain>
    </source>
</reference>
<accession>A0A835Z622</accession>
<gene>
    <name evidence="1" type="ORF">JKP88DRAFT_241180</name>
</gene>
<sequence>MQNQIWAEEVPGTAPADLVNATLDDLGNSIIGSFAGKTSTLSPMIRKYVKVPLVVIAGSGDAAYESPLDGTYGRVLQSAIPFNTDDAGSYLQSIYKSTGVEIPFGSGSWLLDPESGVVTFYDLTSITGVSAATPILATYYRYVGKLGAATSEQTAAAISDQELTFTKTIKFDGGSTTVTDDALASIVLDDRDLASMPTSTPCMSLQIGGDSDGSWRLVTYGGGGSATGTSFEIQCRVSGTWVTKSSFTPV</sequence>
<dbReference type="EMBL" id="JAFCMP010000223">
    <property type="protein sequence ID" value="KAG5182868.1"/>
    <property type="molecule type" value="Genomic_DNA"/>
</dbReference>
<organism evidence="1 2">
    <name type="scientific">Tribonema minus</name>
    <dbReference type="NCBI Taxonomy" id="303371"/>
    <lineage>
        <taxon>Eukaryota</taxon>
        <taxon>Sar</taxon>
        <taxon>Stramenopiles</taxon>
        <taxon>Ochrophyta</taxon>
        <taxon>PX clade</taxon>
        <taxon>Xanthophyceae</taxon>
        <taxon>Tribonematales</taxon>
        <taxon>Tribonemataceae</taxon>
        <taxon>Tribonema</taxon>
    </lineage>
</organism>
<evidence type="ECO:0000313" key="1">
    <source>
        <dbReference type="EMBL" id="KAG5182868.1"/>
    </source>
</evidence>